<dbReference type="GO" id="GO:0007144">
    <property type="term" value="P:female meiosis I"/>
    <property type="evidence" value="ECO:0007669"/>
    <property type="project" value="TreeGrafter"/>
</dbReference>
<dbReference type="GO" id="GO:0005634">
    <property type="term" value="C:nucleus"/>
    <property type="evidence" value="ECO:0007669"/>
    <property type="project" value="TreeGrafter"/>
</dbReference>
<dbReference type="GO" id="GO:0048255">
    <property type="term" value="P:mRNA stabilization"/>
    <property type="evidence" value="ECO:0007669"/>
    <property type="project" value="TreeGrafter"/>
</dbReference>
<name>A0A8S2LMR6_9BILA</name>
<dbReference type="InterPro" id="IPR027963">
    <property type="entry name" value="MEIOC"/>
</dbReference>
<dbReference type="EMBL" id="CAJOBI010001763">
    <property type="protein sequence ID" value="CAF3898446.1"/>
    <property type="molecule type" value="Genomic_DNA"/>
</dbReference>
<evidence type="ECO:0000313" key="2">
    <source>
        <dbReference type="EMBL" id="CAF3906968.1"/>
    </source>
</evidence>
<reference evidence="1" key="1">
    <citation type="submission" date="2021-02" db="EMBL/GenBank/DDBJ databases">
        <authorList>
            <person name="Nowell W R."/>
        </authorList>
    </citation>
    <scope>NUCLEOTIDE SEQUENCE</scope>
</reference>
<dbReference type="GO" id="GO:0005737">
    <property type="term" value="C:cytoplasm"/>
    <property type="evidence" value="ECO:0007669"/>
    <property type="project" value="TreeGrafter"/>
</dbReference>
<gene>
    <name evidence="2" type="ORF">BYL167_LOCUS8775</name>
    <name evidence="1" type="ORF">SMN809_LOCUS6506</name>
</gene>
<dbReference type="AlphaFoldDB" id="A0A8S2LMR6"/>
<accession>A0A8S2LMR6</accession>
<comment type="caution">
    <text evidence="1">The sequence shown here is derived from an EMBL/GenBank/DDBJ whole genome shotgun (WGS) entry which is preliminary data.</text>
</comment>
<organism evidence="1 3">
    <name type="scientific">Rotaria magnacalcarata</name>
    <dbReference type="NCBI Taxonomy" id="392030"/>
    <lineage>
        <taxon>Eukaryota</taxon>
        <taxon>Metazoa</taxon>
        <taxon>Spiralia</taxon>
        <taxon>Gnathifera</taxon>
        <taxon>Rotifera</taxon>
        <taxon>Eurotatoria</taxon>
        <taxon>Bdelloidea</taxon>
        <taxon>Philodinida</taxon>
        <taxon>Philodinidae</taxon>
        <taxon>Rotaria</taxon>
    </lineage>
</organism>
<dbReference type="PANTHER" id="PTHR33861">
    <property type="entry name" value="PROTEIN CBG18333"/>
    <property type="match status" value="1"/>
</dbReference>
<proteinExistence type="predicted"/>
<dbReference type="Proteomes" id="UP000676336">
    <property type="component" value="Unassembled WGS sequence"/>
</dbReference>
<dbReference type="Pfam" id="PF15189">
    <property type="entry name" value="MEIOC"/>
    <property type="match status" value="1"/>
</dbReference>
<dbReference type="EMBL" id="CAJOBH010002444">
    <property type="protein sequence ID" value="CAF3906968.1"/>
    <property type="molecule type" value="Genomic_DNA"/>
</dbReference>
<protein>
    <submittedName>
        <fullName evidence="1">Uncharacterized protein</fullName>
    </submittedName>
</protein>
<sequence>DRLIVEYHYEYSRIILLHERIRECLSIRDIEATGETLDEWLNAINIVEDRRRQEIENATEKCRSGEPRLPDEKDVLQLADALRILRITTRKIRTVLWYWLYWSTNSTTNKNPLIARHQNEVKQYAVYDGIYTTINDEKSENLFYNELFDITESNEQQIMAFKKQSLTSNENNKENQFNE</sequence>
<dbReference type="PANTHER" id="PTHR33861:SF5">
    <property type="entry name" value="GAMMA-TUBULIN COMPLEX COMPONENT"/>
    <property type="match status" value="1"/>
</dbReference>
<dbReference type="GO" id="GO:0007141">
    <property type="term" value="P:male meiosis I"/>
    <property type="evidence" value="ECO:0007669"/>
    <property type="project" value="TreeGrafter"/>
</dbReference>
<dbReference type="Proteomes" id="UP000681967">
    <property type="component" value="Unassembled WGS sequence"/>
</dbReference>
<evidence type="ECO:0000313" key="3">
    <source>
        <dbReference type="Proteomes" id="UP000676336"/>
    </source>
</evidence>
<evidence type="ECO:0000313" key="1">
    <source>
        <dbReference type="EMBL" id="CAF3898446.1"/>
    </source>
</evidence>
<feature type="non-terminal residue" evidence="1">
    <location>
        <position position="1"/>
    </location>
</feature>